<protein>
    <submittedName>
        <fullName evidence="2">Uncharacterized protein</fullName>
    </submittedName>
</protein>
<reference evidence="2" key="2">
    <citation type="journal article" date="2015" name="Data Brief">
        <title>Shoot transcriptome of the giant reed, Arundo donax.</title>
        <authorList>
            <person name="Barrero R.A."/>
            <person name="Guerrero F.D."/>
            <person name="Moolhuijzen P."/>
            <person name="Goolsby J.A."/>
            <person name="Tidwell J."/>
            <person name="Bellgard S.E."/>
            <person name="Bellgard M.I."/>
        </authorList>
    </citation>
    <scope>NUCLEOTIDE SEQUENCE</scope>
    <source>
        <tissue evidence="2">Shoot tissue taken approximately 20 cm above the soil surface</tissue>
    </source>
</reference>
<reference evidence="2" key="1">
    <citation type="submission" date="2014-09" db="EMBL/GenBank/DDBJ databases">
        <authorList>
            <person name="Magalhaes I.L.F."/>
            <person name="Oliveira U."/>
            <person name="Santos F.R."/>
            <person name="Vidigal T.H.D.A."/>
            <person name="Brescovit A.D."/>
            <person name="Santos A.J."/>
        </authorList>
    </citation>
    <scope>NUCLEOTIDE SEQUENCE</scope>
    <source>
        <tissue evidence="2">Shoot tissue taken approximately 20 cm above the soil surface</tissue>
    </source>
</reference>
<proteinExistence type="predicted"/>
<name>A0A0A9CRA2_ARUDO</name>
<evidence type="ECO:0000256" key="1">
    <source>
        <dbReference type="SAM" id="MobiDB-lite"/>
    </source>
</evidence>
<evidence type="ECO:0000313" key="2">
    <source>
        <dbReference type="EMBL" id="JAD76968.1"/>
    </source>
</evidence>
<sequence length="174" mass="18958">MTRSRAQHSPITTGRKLNTNRTNIDYSSTIATGARNRFESKRRSRNADPLTSEPVARIRPLRAPAPPGERRKTEQRRQQHGHAEHERRHALQPHHPPSSNSAAAPAPAIAPSSSASSCASARPVRRLLLRLAGVLPHAARSQASRPATAAATDNEESRIPDIVDAESTSGWLGW</sequence>
<feature type="region of interest" description="Disordered" evidence="1">
    <location>
        <begin position="137"/>
        <end position="174"/>
    </location>
</feature>
<dbReference type="AlphaFoldDB" id="A0A0A9CRA2"/>
<feature type="compositionally biased region" description="Polar residues" evidence="1">
    <location>
        <begin position="1"/>
        <end position="31"/>
    </location>
</feature>
<feature type="region of interest" description="Disordered" evidence="1">
    <location>
        <begin position="1"/>
        <end position="118"/>
    </location>
</feature>
<feature type="compositionally biased region" description="Low complexity" evidence="1">
    <location>
        <begin position="97"/>
        <end position="118"/>
    </location>
</feature>
<organism evidence="2">
    <name type="scientific">Arundo donax</name>
    <name type="common">Giant reed</name>
    <name type="synonym">Donax arundinaceus</name>
    <dbReference type="NCBI Taxonomy" id="35708"/>
    <lineage>
        <taxon>Eukaryota</taxon>
        <taxon>Viridiplantae</taxon>
        <taxon>Streptophyta</taxon>
        <taxon>Embryophyta</taxon>
        <taxon>Tracheophyta</taxon>
        <taxon>Spermatophyta</taxon>
        <taxon>Magnoliopsida</taxon>
        <taxon>Liliopsida</taxon>
        <taxon>Poales</taxon>
        <taxon>Poaceae</taxon>
        <taxon>PACMAD clade</taxon>
        <taxon>Arundinoideae</taxon>
        <taxon>Arundineae</taxon>
        <taxon>Arundo</taxon>
    </lineage>
</organism>
<accession>A0A0A9CRA2</accession>
<feature type="compositionally biased region" description="Basic and acidic residues" evidence="1">
    <location>
        <begin position="68"/>
        <end position="89"/>
    </location>
</feature>
<dbReference type="EMBL" id="GBRH01220927">
    <property type="protein sequence ID" value="JAD76968.1"/>
    <property type="molecule type" value="Transcribed_RNA"/>
</dbReference>